<keyword evidence="6 9" id="KW-1133">Transmembrane helix</keyword>
<feature type="transmembrane region" description="Helical" evidence="9">
    <location>
        <begin position="285"/>
        <end position="303"/>
    </location>
</feature>
<feature type="transmembrane region" description="Helical" evidence="9">
    <location>
        <begin position="315"/>
        <end position="338"/>
    </location>
</feature>
<evidence type="ECO:0000256" key="8">
    <source>
        <dbReference type="PROSITE-ProRule" id="PRU00703"/>
    </source>
</evidence>
<dbReference type="Pfam" id="PF01769">
    <property type="entry name" value="MgtE"/>
    <property type="match status" value="1"/>
</dbReference>
<dbReference type="InterPro" id="IPR006668">
    <property type="entry name" value="Mg_transptr_MgtE_intracell_dom"/>
</dbReference>
<keyword evidence="8" id="KW-0129">CBS domain</keyword>
<evidence type="ECO:0000256" key="7">
    <source>
        <dbReference type="ARBA" id="ARBA00023136"/>
    </source>
</evidence>
<evidence type="ECO:0000256" key="1">
    <source>
        <dbReference type="ARBA" id="ARBA00004141"/>
    </source>
</evidence>
<evidence type="ECO:0000256" key="9">
    <source>
        <dbReference type="RuleBase" id="RU362011"/>
    </source>
</evidence>
<dbReference type="InterPro" id="IPR036739">
    <property type="entry name" value="SLC41_membr_dom_sf"/>
</dbReference>
<evidence type="ECO:0000256" key="6">
    <source>
        <dbReference type="ARBA" id="ARBA00022989"/>
    </source>
</evidence>
<organism evidence="11 12">
    <name type="scientific">Brumimicrobium salinarum</name>
    <dbReference type="NCBI Taxonomy" id="2058658"/>
    <lineage>
        <taxon>Bacteria</taxon>
        <taxon>Pseudomonadati</taxon>
        <taxon>Bacteroidota</taxon>
        <taxon>Flavobacteriia</taxon>
        <taxon>Flavobacteriales</taxon>
        <taxon>Crocinitomicaceae</taxon>
        <taxon>Brumimicrobium</taxon>
    </lineage>
</organism>
<dbReference type="InterPro" id="IPR006669">
    <property type="entry name" value="MgtE_transporter"/>
</dbReference>
<gene>
    <name evidence="11" type="primary">mgtE</name>
    <name evidence="11" type="ORF">CW751_02150</name>
</gene>
<dbReference type="PANTHER" id="PTHR43773">
    <property type="entry name" value="MAGNESIUM TRANSPORTER MGTE"/>
    <property type="match status" value="1"/>
</dbReference>
<evidence type="ECO:0000313" key="11">
    <source>
        <dbReference type="EMBL" id="PKR82161.1"/>
    </source>
</evidence>
<evidence type="ECO:0000259" key="10">
    <source>
        <dbReference type="PROSITE" id="PS51371"/>
    </source>
</evidence>
<comment type="similarity">
    <text evidence="2 9">Belongs to the SLC41A transporter family.</text>
</comment>
<keyword evidence="12" id="KW-1185">Reference proteome</keyword>
<dbReference type="GO" id="GO:0005886">
    <property type="term" value="C:plasma membrane"/>
    <property type="evidence" value="ECO:0007669"/>
    <property type="project" value="UniProtKB-SubCell"/>
</dbReference>
<keyword evidence="4 9" id="KW-0812">Transmembrane</keyword>
<dbReference type="InterPro" id="IPR000644">
    <property type="entry name" value="CBS_dom"/>
</dbReference>
<proteinExistence type="inferred from homology"/>
<dbReference type="Gene3D" id="1.25.60.10">
    <property type="entry name" value="MgtE N-terminal domain-like"/>
    <property type="match status" value="1"/>
</dbReference>
<dbReference type="Pfam" id="PF03448">
    <property type="entry name" value="MgtE_N"/>
    <property type="match status" value="1"/>
</dbReference>
<comment type="subcellular location">
    <subcellularLocation>
        <location evidence="9">Cell membrane</location>
        <topology evidence="9">Multi-pass membrane protein</topology>
    </subcellularLocation>
    <subcellularLocation>
        <location evidence="1">Membrane</location>
        <topology evidence="1">Multi-pass membrane protein</topology>
    </subcellularLocation>
</comment>
<dbReference type="Proteomes" id="UP000236654">
    <property type="component" value="Unassembled WGS sequence"/>
</dbReference>
<evidence type="ECO:0000313" key="12">
    <source>
        <dbReference type="Proteomes" id="UP000236654"/>
    </source>
</evidence>
<dbReference type="Gene3D" id="3.10.580.10">
    <property type="entry name" value="CBS-domain"/>
    <property type="match status" value="1"/>
</dbReference>
<dbReference type="EMBL" id="PJNI01000001">
    <property type="protein sequence ID" value="PKR82161.1"/>
    <property type="molecule type" value="Genomic_DNA"/>
</dbReference>
<dbReference type="AlphaFoldDB" id="A0A2I0R6F2"/>
<comment type="caution">
    <text evidence="11">The sequence shown here is derived from an EMBL/GenBank/DDBJ whole genome shotgun (WGS) entry which is preliminary data.</text>
</comment>
<dbReference type="NCBIfam" id="TIGR00400">
    <property type="entry name" value="mgtE"/>
    <property type="match status" value="1"/>
</dbReference>
<keyword evidence="9" id="KW-0479">Metal-binding</keyword>
<keyword evidence="7 9" id="KW-0472">Membrane</keyword>
<reference evidence="11 12" key="1">
    <citation type="submission" date="2017-12" db="EMBL/GenBank/DDBJ databases">
        <title>The draft genome sequence of Brumimicrobium saltpan LHR20.</title>
        <authorList>
            <person name="Do Z.-J."/>
            <person name="Luo H.-R."/>
        </authorList>
    </citation>
    <scope>NUCLEOTIDE SEQUENCE [LARGE SCALE GENOMIC DNA]</scope>
    <source>
        <strain evidence="11 12">LHR20</strain>
    </source>
</reference>
<feature type="domain" description="CBS" evidence="10">
    <location>
        <begin position="203"/>
        <end position="259"/>
    </location>
</feature>
<dbReference type="SMART" id="SM00116">
    <property type="entry name" value="CBS"/>
    <property type="match status" value="2"/>
</dbReference>
<dbReference type="Pfam" id="PF00571">
    <property type="entry name" value="CBS"/>
    <property type="match status" value="2"/>
</dbReference>
<dbReference type="SMART" id="SM00924">
    <property type="entry name" value="MgtE_N"/>
    <property type="match status" value="1"/>
</dbReference>
<dbReference type="SUPFAM" id="SSF54631">
    <property type="entry name" value="CBS-domain pair"/>
    <property type="match status" value="1"/>
</dbReference>
<dbReference type="OrthoDB" id="9790355at2"/>
<dbReference type="InterPro" id="IPR006667">
    <property type="entry name" value="SLC41_membr_dom"/>
</dbReference>
<keyword evidence="3 9" id="KW-0813">Transport</keyword>
<sequence length="448" mass="50092">MQFELTKDYLANIKVMIAENNSAFMNELIHLHPADIAEIIDELDNEEAKFVYNQLDHDLQGDVLMELEDDVRQRFVESFNTDQLALQLENLDSDDAVDILGEMDTDRQLEVISKMDTEDASELVDLLNYDEDTAGGLMQTEFIRAKLEWPVNRCVIELRRQAEEVEKVHSIYVVDNNDNLVGTLSLRALLVANRTKLVKDIYKDKNMVYVYTNEEAEEVARMMDKYDLVSIPVLDLQKKLVGRITIDDIVDVIREEADKDFQMASGISENVEHNSSIWKMSRARLPWLLIGLLGGVLGSQVIGNFETQIGQIPSLAFFIPLVAAMGGNVGVQSSAIVVQSIANGTNQFSSIFARVKREAGLGILNGLICGTFIFLVTWLLQNMRLGISVSIALFIVIVFAAIFGTLIPLALHRYKIDPAVATGPFITTLNDVVGLFIYFAVGMMVFGL</sequence>
<comment type="subunit">
    <text evidence="9">Homodimer.</text>
</comment>
<feature type="transmembrane region" description="Helical" evidence="9">
    <location>
        <begin position="423"/>
        <end position="446"/>
    </location>
</feature>
<dbReference type="PROSITE" id="PS51371">
    <property type="entry name" value="CBS"/>
    <property type="match status" value="2"/>
</dbReference>
<name>A0A2I0R6F2_9FLAO</name>
<dbReference type="RefSeq" id="WP_101333306.1">
    <property type="nucleotide sequence ID" value="NZ_PJNI01000001.1"/>
</dbReference>
<feature type="transmembrane region" description="Helical" evidence="9">
    <location>
        <begin position="386"/>
        <end position="411"/>
    </location>
</feature>
<dbReference type="InterPro" id="IPR038076">
    <property type="entry name" value="MgtE_N_sf"/>
</dbReference>
<evidence type="ECO:0000256" key="5">
    <source>
        <dbReference type="ARBA" id="ARBA00022842"/>
    </source>
</evidence>
<keyword evidence="9" id="KW-1003">Cell membrane</keyword>
<dbReference type="SUPFAM" id="SSF158791">
    <property type="entry name" value="MgtE N-terminal domain-like"/>
    <property type="match status" value="1"/>
</dbReference>
<dbReference type="GO" id="GO:0046872">
    <property type="term" value="F:metal ion binding"/>
    <property type="evidence" value="ECO:0007669"/>
    <property type="project" value="UniProtKB-KW"/>
</dbReference>
<dbReference type="InterPro" id="IPR046342">
    <property type="entry name" value="CBS_dom_sf"/>
</dbReference>
<protein>
    <recommendedName>
        <fullName evidence="9">Magnesium transporter MgtE</fullName>
    </recommendedName>
</protein>
<evidence type="ECO:0000256" key="3">
    <source>
        <dbReference type="ARBA" id="ARBA00022448"/>
    </source>
</evidence>
<keyword evidence="5 9" id="KW-0460">Magnesium</keyword>
<feature type="domain" description="CBS" evidence="10">
    <location>
        <begin position="138"/>
        <end position="201"/>
    </location>
</feature>
<comment type="function">
    <text evidence="9">Acts as a magnesium transporter.</text>
</comment>
<accession>A0A2I0R6F2</accession>
<feature type="transmembrane region" description="Helical" evidence="9">
    <location>
        <begin position="359"/>
        <end position="380"/>
    </location>
</feature>
<dbReference type="GO" id="GO:0015095">
    <property type="term" value="F:magnesium ion transmembrane transporter activity"/>
    <property type="evidence" value="ECO:0007669"/>
    <property type="project" value="UniProtKB-UniRule"/>
</dbReference>
<dbReference type="SUPFAM" id="SSF161093">
    <property type="entry name" value="MgtE membrane domain-like"/>
    <property type="match status" value="1"/>
</dbReference>
<dbReference type="PANTHER" id="PTHR43773:SF1">
    <property type="entry name" value="MAGNESIUM TRANSPORTER MGTE"/>
    <property type="match status" value="1"/>
</dbReference>
<dbReference type="CDD" id="cd04606">
    <property type="entry name" value="CBS_pair_Mg_transporter"/>
    <property type="match status" value="1"/>
</dbReference>
<evidence type="ECO:0000256" key="2">
    <source>
        <dbReference type="ARBA" id="ARBA00009749"/>
    </source>
</evidence>
<dbReference type="Gene3D" id="1.10.357.20">
    <property type="entry name" value="SLC41 divalent cation transporters, integral membrane domain"/>
    <property type="match status" value="1"/>
</dbReference>
<evidence type="ECO:0000256" key="4">
    <source>
        <dbReference type="ARBA" id="ARBA00022692"/>
    </source>
</evidence>